<gene>
    <name evidence="3" type="ORF">EG327_004564</name>
    <name evidence="2" type="ORF">EG328_001117</name>
</gene>
<evidence type="ECO:0000313" key="4">
    <source>
        <dbReference type="Proteomes" id="UP000447873"/>
    </source>
</evidence>
<dbReference type="Proteomes" id="UP000490939">
    <property type="component" value="Unassembled WGS sequence"/>
</dbReference>
<evidence type="ECO:0000313" key="5">
    <source>
        <dbReference type="Proteomes" id="UP000490939"/>
    </source>
</evidence>
<accession>A0A8H3V0J0</accession>
<feature type="signal peptide" evidence="1">
    <location>
        <begin position="1"/>
        <end position="17"/>
    </location>
</feature>
<organism evidence="2 4">
    <name type="scientific">Venturia inaequalis</name>
    <name type="common">Apple scab fungus</name>
    <dbReference type="NCBI Taxonomy" id="5025"/>
    <lineage>
        <taxon>Eukaryota</taxon>
        <taxon>Fungi</taxon>
        <taxon>Dikarya</taxon>
        <taxon>Ascomycota</taxon>
        <taxon>Pezizomycotina</taxon>
        <taxon>Dothideomycetes</taxon>
        <taxon>Pleosporomycetidae</taxon>
        <taxon>Venturiales</taxon>
        <taxon>Venturiaceae</taxon>
        <taxon>Venturia</taxon>
    </lineage>
</organism>
<evidence type="ECO:0000256" key="1">
    <source>
        <dbReference type="SAM" id="SignalP"/>
    </source>
</evidence>
<sequence length="261" mass="28368">MKISIATFFLILPFAYGFEFASARDINLCARLINKGWGWGREEYSTGNARCLDARTMRLNCDYTLPATRVGQSKYHNHNCDDKESCVPHLRTFSPTPDAGCLVLFSPSGVKGEGDMDNHACSSGVQIGKDDIYILSSISPDGGLYLDGIRACIIGKSGSKAPKDTIFQGSPCPKTSKILKLAAHTTYQACIDTVVALANKKVGFHWNIRSPGNTFHYRRGLQQQGKPLSEMFTIVGNNTANDALRIVIGDQEIGDGDGGPK</sequence>
<dbReference type="EMBL" id="WNWR01000027">
    <property type="protein sequence ID" value="KAE9993553.1"/>
    <property type="molecule type" value="Genomic_DNA"/>
</dbReference>
<keyword evidence="1" id="KW-0732">Signal</keyword>
<name>A0A8H3V0J0_VENIN</name>
<evidence type="ECO:0000313" key="2">
    <source>
        <dbReference type="EMBL" id="KAE9978988.1"/>
    </source>
</evidence>
<reference evidence="2 4" key="1">
    <citation type="submission" date="2018-12" db="EMBL/GenBank/DDBJ databases">
        <title>Venturia inaequalis Genome Resource.</title>
        <authorList>
            <person name="Lichtner F.J."/>
        </authorList>
    </citation>
    <scope>NUCLEOTIDE SEQUENCE [LARGE SCALE GENOMIC DNA]</scope>
    <source>
        <strain evidence="2 4">120213</strain>
        <strain evidence="3 5">DMI_063113</strain>
    </source>
</reference>
<feature type="chain" id="PRO_5044690739" evidence="1">
    <location>
        <begin position="18"/>
        <end position="261"/>
    </location>
</feature>
<proteinExistence type="predicted"/>
<dbReference type="Proteomes" id="UP000447873">
    <property type="component" value="Unassembled WGS sequence"/>
</dbReference>
<keyword evidence="5" id="KW-1185">Reference proteome</keyword>
<dbReference type="AlphaFoldDB" id="A0A8H3V0J0"/>
<comment type="caution">
    <text evidence="2">The sequence shown here is derived from an EMBL/GenBank/DDBJ whole genome shotgun (WGS) entry which is preliminary data.</text>
</comment>
<dbReference type="EMBL" id="WNWS01000125">
    <property type="protein sequence ID" value="KAE9978988.1"/>
    <property type="molecule type" value="Genomic_DNA"/>
</dbReference>
<protein>
    <submittedName>
        <fullName evidence="2">Uncharacterized protein</fullName>
    </submittedName>
</protein>
<evidence type="ECO:0000313" key="3">
    <source>
        <dbReference type="EMBL" id="KAE9993553.1"/>
    </source>
</evidence>